<keyword evidence="3" id="KW-1185">Reference proteome</keyword>
<evidence type="ECO:0000256" key="1">
    <source>
        <dbReference type="SAM" id="MobiDB-lite"/>
    </source>
</evidence>
<accession>A0A9P6BZ85</accession>
<reference evidence="2" key="1">
    <citation type="submission" date="2020-11" db="EMBL/GenBank/DDBJ databases">
        <authorList>
            <consortium name="DOE Joint Genome Institute"/>
            <person name="Ahrendt S."/>
            <person name="Riley R."/>
            <person name="Andreopoulos W."/>
            <person name="Labutti K."/>
            <person name="Pangilinan J."/>
            <person name="Ruiz-Duenas F.J."/>
            <person name="Barrasa J.M."/>
            <person name="Sanchez-Garcia M."/>
            <person name="Camarero S."/>
            <person name="Miyauchi S."/>
            <person name="Serrano A."/>
            <person name="Linde D."/>
            <person name="Babiker R."/>
            <person name="Drula E."/>
            <person name="Ayuso-Fernandez I."/>
            <person name="Pacheco R."/>
            <person name="Padilla G."/>
            <person name="Ferreira P."/>
            <person name="Barriuso J."/>
            <person name="Kellner H."/>
            <person name="Castanera R."/>
            <person name="Alfaro M."/>
            <person name="Ramirez L."/>
            <person name="Pisabarro A.G."/>
            <person name="Kuo A."/>
            <person name="Tritt A."/>
            <person name="Lipzen A."/>
            <person name="He G."/>
            <person name="Yan M."/>
            <person name="Ng V."/>
            <person name="Cullen D."/>
            <person name="Martin F."/>
            <person name="Rosso M.-N."/>
            <person name="Henrissat B."/>
            <person name="Hibbett D."/>
            <person name="Martinez A.T."/>
            <person name="Grigoriev I.V."/>
        </authorList>
    </citation>
    <scope>NUCLEOTIDE SEQUENCE</scope>
    <source>
        <strain evidence="2">MF-IS2</strain>
    </source>
</reference>
<feature type="region of interest" description="Disordered" evidence="1">
    <location>
        <begin position="161"/>
        <end position="180"/>
    </location>
</feature>
<proteinExistence type="predicted"/>
<organism evidence="2 3">
    <name type="scientific">Macrolepiota fuliginosa MF-IS2</name>
    <dbReference type="NCBI Taxonomy" id="1400762"/>
    <lineage>
        <taxon>Eukaryota</taxon>
        <taxon>Fungi</taxon>
        <taxon>Dikarya</taxon>
        <taxon>Basidiomycota</taxon>
        <taxon>Agaricomycotina</taxon>
        <taxon>Agaricomycetes</taxon>
        <taxon>Agaricomycetidae</taxon>
        <taxon>Agaricales</taxon>
        <taxon>Agaricineae</taxon>
        <taxon>Agaricaceae</taxon>
        <taxon>Macrolepiota</taxon>
    </lineage>
</organism>
<gene>
    <name evidence="2" type="ORF">P691DRAFT_240054</name>
</gene>
<evidence type="ECO:0000313" key="3">
    <source>
        <dbReference type="Proteomes" id="UP000807342"/>
    </source>
</evidence>
<name>A0A9P6BZ85_9AGAR</name>
<dbReference type="Proteomes" id="UP000807342">
    <property type="component" value="Unassembled WGS sequence"/>
</dbReference>
<feature type="compositionally biased region" description="Polar residues" evidence="1">
    <location>
        <begin position="82"/>
        <end position="99"/>
    </location>
</feature>
<comment type="caution">
    <text evidence="2">The sequence shown here is derived from an EMBL/GenBank/DDBJ whole genome shotgun (WGS) entry which is preliminary data.</text>
</comment>
<sequence length="199" mass="22079">MYGLANINTPIIGPNSPVLRNPWPFTTMNYPLNTPMCSLPGLSTHFTDQESQKHNRIFSGDSTTETGDLTLEPLPRSHLETQESPGQAVPSTRKYQSPGNLPLVRVDYSPKTGLDGAAEFTLSITEECLGRYPDFPFDNNYSAQGSLQSRMEMASRPIIDPSHRPMPADSNDNSVRIRNTPPLTEKDRFVLGSVLSRSR</sequence>
<dbReference type="EMBL" id="MU151271">
    <property type="protein sequence ID" value="KAF9445971.1"/>
    <property type="molecule type" value="Genomic_DNA"/>
</dbReference>
<feature type="region of interest" description="Disordered" evidence="1">
    <location>
        <begin position="74"/>
        <end position="101"/>
    </location>
</feature>
<protein>
    <submittedName>
        <fullName evidence="2">Uncharacterized protein</fullName>
    </submittedName>
</protein>
<dbReference type="AlphaFoldDB" id="A0A9P6BZ85"/>
<evidence type="ECO:0000313" key="2">
    <source>
        <dbReference type="EMBL" id="KAF9445971.1"/>
    </source>
</evidence>